<protein>
    <submittedName>
        <fullName evidence="3">RING-type domain-containing protein</fullName>
    </submittedName>
</protein>
<reference evidence="3" key="1">
    <citation type="submission" date="2016-11" db="UniProtKB">
        <authorList>
            <consortium name="WormBaseParasite"/>
        </authorList>
    </citation>
    <scope>IDENTIFICATION</scope>
</reference>
<dbReference type="WBParaSite" id="L893_g23527.t1">
    <property type="protein sequence ID" value="L893_g23527.t1"/>
    <property type="gene ID" value="L893_g23527"/>
</dbReference>
<evidence type="ECO:0000256" key="1">
    <source>
        <dbReference type="SAM" id="MobiDB-lite"/>
    </source>
</evidence>
<feature type="region of interest" description="Disordered" evidence="1">
    <location>
        <begin position="84"/>
        <end position="103"/>
    </location>
</feature>
<sequence>MYACDGFCGLLQLPSAVRRFQKCGHNICTTCFESPLAGRQFCPNAKCFGRRLLQHIPDSHDRSRYLSQLGQSADLQNFFRSLTASPVQSPQKSSCSPRGDDEEDDESCELIAVKLFIVDVDDHSQQINSRKLRREVGDRWTLAKLFHNLIQDKLFKDPQRKAVMLLKPFGSSNPEEYVPLDPIKDALSTAGKLAKKNGEISIILDFVNTSESREKFKDPQRKAVMLLKPFGSSNPEEYVPLDPIKDALSTAGKLAKKNGELSIVLDFVNTSESREKFTEFYPEAQSPRIDLSAK</sequence>
<dbReference type="AlphaFoldDB" id="A0A1I7Z812"/>
<feature type="compositionally biased region" description="Polar residues" evidence="1">
    <location>
        <begin position="84"/>
        <end position="96"/>
    </location>
</feature>
<accession>A0A1I7Z812</accession>
<keyword evidence="2" id="KW-1185">Reference proteome</keyword>
<evidence type="ECO:0000313" key="3">
    <source>
        <dbReference type="WBParaSite" id="L893_g23527.t1"/>
    </source>
</evidence>
<name>A0A1I7Z812_9BILA</name>
<evidence type="ECO:0000313" key="2">
    <source>
        <dbReference type="Proteomes" id="UP000095287"/>
    </source>
</evidence>
<organism evidence="2 3">
    <name type="scientific">Steinernema glaseri</name>
    <dbReference type="NCBI Taxonomy" id="37863"/>
    <lineage>
        <taxon>Eukaryota</taxon>
        <taxon>Metazoa</taxon>
        <taxon>Ecdysozoa</taxon>
        <taxon>Nematoda</taxon>
        <taxon>Chromadorea</taxon>
        <taxon>Rhabditida</taxon>
        <taxon>Tylenchina</taxon>
        <taxon>Panagrolaimomorpha</taxon>
        <taxon>Strongyloidoidea</taxon>
        <taxon>Steinernematidae</taxon>
        <taxon>Steinernema</taxon>
    </lineage>
</organism>
<dbReference type="Proteomes" id="UP000095287">
    <property type="component" value="Unplaced"/>
</dbReference>
<proteinExistence type="predicted"/>